<evidence type="ECO:0000259" key="1">
    <source>
        <dbReference type="Pfam" id="PF20167"/>
    </source>
</evidence>
<dbReference type="AlphaFoldDB" id="A0AAV9MGY1"/>
<reference evidence="2 3" key="1">
    <citation type="submission" date="2023-10" db="EMBL/GenBank/DDBJ databases">
        <title>Genome-Wide Identification Analysis in wild type Solanum Pinnatisectum Reveals Some Genes Defensing Phytophthora Infestans.</title>
        <authorList>
            <person name="Sun C."/>
        </authorList>
    </citation>
    <scope>NUCLEOTIDE SEQUENCE [LARGE SCALE GENOMIC DNA]</scope>
    <source>
        <strain evidence="2">LQN</strain>
        <tissue evidence="2">Leaf</tissue>
    </source>
</reference>
<keyword evidence="3" id="KW-1185">Reference proteome</keyword>
<sequence length="161" mass="18128">MPDFYGKLIANGWMCCVDAPIRADRMIVREFYAYAAEIDFYGDLVATIRGRQVCFDSTTISNYYVLPDADNGVHTTKAREMGQEGFVTHLHGGCRPKWIENNHMINFSEFIAEANTCLSIICSRMIPSRKGTDVFLDRALLICAFVEGIPINVGQIIVQHI</sequence>
<accession>A0AAV9MGY1</accession>
<organism evidence="2 3">
    <name type="scientific">Solanum pinnatisectum</name>
    <name type="common">tansyleaf nightshade</name>
    <dbReference type="NCBI Taxonomy" id="50273"/>
    <lineage>
        <taxon>Eukaryota</taxon>
        <taxon>Viridiplantae</taxon>
        <taxon>Streptophyta</taxon>
        <taxon>Embryophyta</taxon>
        <taxon>Tracheophyta</taxon>
        <taxon>Spermatophyta</taxon>
        <taxon>Magnoliopsida</taxon>
        <taxon>eudicotyledons</taxon>
        <taxon>Gunneridae</taxon>
        <taxon>Pentapetalae</taxon>
        <taxon>asterids</taxon>
        <taxon>lamiids</taxon>
        <taxon>Solanales</taxon>
        <taxon>Solanaceae</taxon>
        <taxon>Solanoideae</taxon>
        <taxon>Solaneae</taxon>
        <taxon>Solanum</taxon>
    </lineage>
</organism>
<proteinExistence type="predicted"/>
<protein>
    <recommendedName>
        <fullName evidence="1">Putative plant transposon protein domain-containing protein</fullName>
    </recommendedName>
</protein>
<feature type="domain" description="Putative plant transposon protein" evidence="1">
    <location>
        <begin position="12"/>
        <end position="161"/>
    </location>
</feature>
<dbReference type="EMBL" id="JAWPEI010000001">
    <property type="protein sequence ID" value="KAK4737321.1"/>
    <property type="molecule type" value="Genomic_DNA"/>
</dbReference>
<evidence type="ECO:0000313" key="3">
    <source>
        <dbReference type="Proteomes" id="UP001311915"/>
    </source>
</evidence>
<name>A0AAV9MGY1_9SOLN</name>
<comment type="caution">
    <text evidence="2">The sequence shown here is derived from an EMBL/GenBank/DDBJ whole genome shotgun (WGS) entry which is preliminary data.</text>
</comment>
<dbReference type="Proteomes" id="UP001311915">
    <property type="component" value="Unassembled WGS sequence"/>
</dbReference>
<gene>
    <name evidence="2" type="ORF">R3W88_001018</name>
</gene>
<dbReference type="Pfam" id="PF20167">
    <property type="entry name" value="Transposase_32"/>
    <property type="match status" value="1"/>
</dbReference>
<dbReference type="InterPro" id="IPR046796">
    <property type="entry name" value="Transposase_32_dom"/>
</dbReference>
<evidence type="ECO:0000313" key="2">
    <source>
        <dbReference type="EMBL" id="KAK4737321.1"/>
    </source>
</evidence>